<keyword evidence="1" id="KW-0472">Membrane</keyword>
<name>A0A4R5LC85_9BURK</name>
<reference evidence="3 4" key="1">
    <citation type="submission" date="2019-03" db="EMBL/GenBank/DDBJ databases">
        <title>Paraburkholderia sp. isolated from native Mimosa gymnas in Guartela State Park, Brazil.</title>
        <authorList>
            <person name="Paulitsch F."/>
            <person name="Hungria M."/>
            <person name="Delamuta J.R.M."/>
            <person name="Ribeiro R.A."/>
            <person name="Dall'Agnol R."/>
            <person name="Silva J.S.B."/>
        </authorList>
    </citation>
    <scope>NUCLEOTIDE SEQUENCE [LARGE SCALE GENOMIC DNA]</scope>
    <source>
        <strain evidence="3 4">CNPSo 3008</strain>
    </source>
</reference>
<sequence>MYDYMTKIDVNCPVDESEAKRRLNVRKRAADKTEDGYVVFRMNDVVLDVCNTSYLQSGWATLAFLVGFPAAIYGGWQAVLFTRYGELVPVFWAFFACLVLLGVLCVVLLLRDCFNYRHKTVRFNRKKRMVYAFRHNGPGGVVAVPWDKAFFFPHRLSSVAMFGGAPTLMRCYVMDDDGKTIKDTFSFGVRVVNGDDETDEWGKKVLGEVLANFEFIRQFMEDGPEHLAVERYLPEGPSLKASFSIWFESFKEVGSVARVLVTLVALPAALLAILHYIGQLTSREPVWPDDVQRASASDETSATVIA</sequence>
<dbReference type="InterPro" id="IPR046554">
    <property type="entry name" value="DUF6708"/>
</dbReference>
<organism evidence="3 4">
    <name type="scientific">Paraburkholderia guartelaensis</name>
    <dbReference type="NCBI Taxonomy" id="2546446"/>
    <lineage>
        <taxon>Bacteria</taxon>
        <taxon>Pseudomonadati</taxon>
        <taxon>Pseudomonadota</taxon>
        <taxon>Betaproteobacteria</taxon>
        <taxon>Burkholderiales</taxon>
        <taxon>Burkholderiaceae</taxon>
        <taxon>Paraburkholderia</taxon>
    </lineage>
</organism>
<dbReference type="OrthoDB" id="8915060at2"/>
<accession>A0A4R5LC85</accession>
<comment type="caution">
    <text evidence="3">The sequence shown here is derived from an EMBL/GenBank/DDBJ whole genome shotgun (WGS) entry which is preliminary data.</text>
</comment>
<dbReference type="AlphaFoldDB" id="A0A4R5LC85"/>
<protein>
    <recommendedName>
        <fullName evidence="2">DUF6708 domain-containing protein</fullName>
    </recommendedName>
</protein>
<evidence type="ECO:0000259" key="2">
    <source>
        <dbReference type="Pfam" id="PF20455"/>
    </source>
</evidence>
<evidence type="ECO:0000313" key="4">
    <source>
        <dbReference type="Proteomes" id="UP000295606"/>
    </source>
</evidence>
<feature type="transmembrane region" description="Helical" evidence="1">
    <location>
        <begin position="259"/>
        <end position="278"/>
    </location>
</feature>
<gene>
    <name evidence="3" type="ORF">E1N52_23425</name>
</gene>
<evidence type="ECO:0000256" key="1">
    <source>
        <dbReference type="SAM" id="Phobius"/>
    </source>
</evidence>
<keyword evidence="1" id="KW-1133">Transmembrane helix</keyword>
<evidence type="ECO:0000313" key="3">
    <source>
        <dbReference type="EMBL" id="TDG05871.1"/>
    </source>
</evidence>
<dbReference type="Pfam" id="PF20455">
    <property type="entry name" value="DUF6708"/>
    <property type="match status" value="1"/>
</dbReference>
<feature type="domain" description="DUF6708" evidence="2">
    <location>
        <begin position="100"/>
        <end position="298"/>
    </location>
</feature>
<feature type="transmembrane region" description="Helical" evidence="1">
    <location>
        <begin position="59"/>
        <end position="79"/>
    </location>
</feature>
<feature type="transmembrane region" description="Helical" evidence="1">
    <location>
        <begin position="91"/>
        <end position="110"/>
    </location>
</feature>
<dbReference type="Proteomes" id="UP000295606">
    <property type="component" value="Unassembled WGS sequence"/>
</dbReference>
<dbReference type="RefSeq" id="WP_133185110.1">
    <property type="nucleotide sequence ID" value="NZ_SMOD01000018.1"/>
</dbReference>
<dbReference type="EMBL" id="SMOD01000018">
    <property type="protein sequence ID" value="TDG05871.1"/>
    <property type="molecule type" value="Genomic_DNA"/>
</dbReference>
<proteinExistence type="predicted"/>
<keyword evidence="1" id="KW-0812">Transmembrane</keyword>